<organism evidence="2 3">
    <name type="scientific">Actinokineospora xionganensis</name>
    <dbReference type="NCBI Taxonomy" id="2684470"/>
    <lineage>
        <taxon>Bacteria</taxon>
        <taxon>Bacillati</taxon>
        <taxon>Actinomycetota</taxon>
        <taxon>Actinomycetes</taxon>
        <taxon>Pseudonocardiales</taxon>
        <taxon>Pseudonocardiaceae</taxon>
        <taxon>Actinokineospora</taxon>
    </lineage>
</organism>
<keyword evidence="3" id="KW-1185">Reference proteome</keyword>
<dbReference type="EMBL" id="JABVED010000027">
    <property type="protein sequence ID" value="MBC6451288.1"/>
    <property type="molecule type" value="Genomic_DNA"/>
</dbReference>
<protein>
    <submittedName>
        <fullName evidence="2">Uncharacterized protein</fullName>
    </submittedName>
</protein>
<evidence type="ECO:0000313" key="2">
    <source>
        <dbReference type="EMBL" id="MBC6451288.1"/>
    </source>
</evidence>
<name>A0ABR7LEY2_9PSEU</name>
<gene>
    <name evidence="2" type="ORF">GPZ80_29425</name>
</gene>
<comment type="caution">
    <text evidence="2">The sequence shown here is derived from an EMBL/GenBank/DDBJ whole genome shotgun (WGS) entry which is preliminary data.</text>
</comment>
<evidence type="ECO:0000313" key="3">
    <source>
        <dbReference type="Proteomes" id="UP000734823"/>
    </source>
</evidence>
<feature type="compositionally biased region" description="Basic and acidic residues" evidence="1">
    <location>
        <begin position="1"/>
        <end position="11"/>
    </location>
</feature>
<evidence type="ECO:0000256" key="1">
    <source>
        <dbReference type="SAM" id="MobiDB-lite"/>
    </source>
</evidence>
<dbReference type="Proteomes" id="UP000734823">
    <property type="component" value="Unassembled WGS sequence"/>
</dbReference>
<feature type="region of interest" description="Disordered" evidence="1">
    <location>
        <begin position="214"/>
        <end position="248"/>
    </location>
</feature>
<feature type="compositionally biased region" description="Basic and acidic residues" evidence="1">
    <location>
        <begin position="214"/>
        <end position="226"/>
    </location>
</feature>
<feature type="region of interest" description="Disordered" evidence="1">
    <location>
        <begin position="1"/>
        <end position="33"/>
    </location>
</feature>
<accession>A0ABR7LEY2</accession>
<sequence length="248" mass="28364">MAKLTEEEKARRALNRRRKAALEAEEDAIRQEKKRREWQANGTYLTRAEINAGEPCRGCGLPVFDGRGRLPVLLKMDSQQREEYEIAEADFRERHSDCRSHRWSIDGSRTTHCGFCCPPPPLSEEQISAIRDIFARNRPDPAELDTWQLTLTCDHVIEKVQHCSNTYWSSTVADCPDCQQKRGIVSTEKLPSGSARRDAEERRVADELVKARAEHERLQKRADSARRRINKLESQLTNPTGPAEGNGR</sequence>
<proteinExistence type="predicted"/>
<dbReference type="RefSeq" id="WP_187224367.1">
    <property type="nucleotide sequence ID" value="NZ_JABVED010000027.1"/>
</dbReference>
<reference evidence="2 3" key="1">
    <citation type="submission" date="2020-06" db="EMBL/GenBank/DDBJ databases">
        <title>Actinokineospora xiongansis sp. nov., isolated from soil of Baiyangdian.</title>
        <authorList>
            <person name="Zhang X."/>
        </authorList>
    </citation>
    <scope>NUCLEOTIDE SEQUENCE [LARGE SCALE GENOMIC DNA]</scope>
    <source>
        <strain evidence="2 3">HBU206404</strain>
    </source>
</reference>